<dbReference type="Proteomes" id="UP000261082">
    <property type="component" value="Unassembled WGS sequence"/>
</dbReference>
<organism evidence="2 3">
    <name type="scientific">Marixanthomonas ophiurae</name>
    <dbReference type="NCBI Taxonomy" id="387659"/>
    <lineage>
        <taxon>Bacteria</taxon>
        <taxon>Pseudomonadati</taxon>
        <taxon>Bacteroidota</taxon>
        <taxon>Flavobacteriia</taxon>
        <taxon>Flavobacteriales</taxon>
        <taxon>Flavobacteriaceae</taxon>
        <taxon>Marixanthomonas</taxon>
    </lineage>
</organism>
<feature type="domain" description="BT4734-like N-terminal" evidence="1">
    <location>
        <begin position="181"/>
        <end position="294"/>
    </location>
</feature>
<evidence type="ECO:0000313" key="2">
    <source>
        <dbReference type="EMBL" id="RFN60382.1"/>
    </source>
</evidence>
<keyword evidence="3" id="KW-1185">Reference proteome</keyword>
<dbReference type="AlphaFoldDB" id="A0A3E1QE30"/>
<accession>A0A3E1QE30</accession>
<gene>
    <name evidence="2" type="ORF">DZ858_10185</name>
</gene>
<dbReference type="EMBL" id="QVID01000001">
    <property type="protein sequence ID" value="RFN60382.1"/>
    <property type="molecule type" value="Genomic_DNA"/>
</dbReference>
<proteinExistence type="predicted"/>
<evidence type="ECO:0000313" key="3">
    <source>
        <dbReference type="Proteomes" id="UP000261082"/>
    </source>
</evidence>
<name>A0A3E1QE30_9FLAO</name>
<dbReference type="InterPro" id="IPR014907">
    <property type="entry name" value="BT4734-like_N"/>
</dbReference>
<comment type="caution">
    <text evidence="2">The sequence shown here is derived from an EMBL/GenBank/DDBJ whole genome shotgun (WGS) entry which is preliminary data.</text>
</comment>
<reference evidence="2 3" key="1">
    <citation type="journal article" date="2007" name="Int. J. Syst. Evol. Microbiol.">
        <title>Marixanthomonas ophiurae gen. nov., sp. nov., a marine bacterium of the family Flavobacteriaceae isolated from a deep-sea brittle star.</title>
        <authorList>
            <person name="Romanenko L.A."/>
            <person name="Uchino M."/>
            <person name="Frolova G.M."/>
            <person name="Mikhailov V.V."/>
        </authorList>
    </citation>
    <scope>NUCLEOTIDE SEQUENCE [LARGE SCALE GENOMIC DNA]</scope>
    <source>
        <strain evidence="2 3">KMM 3046</strain>
    </source>
</reference>
<dbReference type="Pfam" id="PF08800">
    <property type="entry name" value="BT4734-like_N"/>
    <property type="match status" value="1"/>
</dbReference>
<sequence length="302" mass="35569">MELSRKNILEKTHYGIKIYAYVLRQFYPDTTVLSFSGRTCGITRNPFNADKETLSIRIENNNAIHSDTEYKSFSGDAFDFAQSYFETKTEDELLNKINDALHLDLMVEEDDELSWLDEPDNTWYTDCSFFKAPVRNVFPLETLQLGKIHQLIISDKYKGITEELRAIEDSKKKRKFKANRFDYVTFSGVFERRNDKFLQRHSNLITIDFDHLQDIEKVRQQLLNDDYFETEMLFISPSGDGLKWIIRIEVDEFTHQENFLAITNYIKHTYNLEVDASGKDVSRACFLPHDANAYLHKRHQLL</sequence>
<dbReference type="OrthoDB" id="9801888at2"/>
<evidence type="ECO:0000259" key="1">
    <source>
        <dbReference type="Pfam" id="PF08800"/>
    </source>
</evidence>
<protein>
    <submittedName>
        <fullName evidence="2">VirE protein</fullName>
    </submittedName>
</protein>